<organism evidence="11 12">
    <name type="scientific">Bombella mellum</name>
    <dbReference type="NCBI Taxonomy" id="2039288"/>
    <lineage>
        <taxon>Bacteria</taxon>
        <taxon>Pseudomonadati</taxon>
        <taxon>Pseudomonadota</taxon>
        <taxon>Alphaproteobacteria</taxon>
        <taxon>Acetobacterales</taxon>
        <taxon>Acetobacteraceae</taxon>
        <taxon>Bombella</taxon>
    </lineage>
</organism>
<comment type="caution">
    <text evidence="11">The sequence shown here is derived from an EMBL/GenBank/DDBJ whole genome shotgun (WGS) entry which is preliminary data.</text>
</comment>
<evidence type="ECO:0000256" key="5">
    <source>
        <dbReference type="ARBA" id="ARBA00022692"/>
    </source>
</evidence>
<dbReference type="RefSeq" id="WP_182040806.1">
    <property type="nucleotide sequence ID" value="NZ_PDLY01000002.1"/>
</dbReference>
<evidence type="ECO:0000256" key="4">
    <source>
        <dbReference type="ARBA" id="ARBA00022679"/>
    </source>
</evidence>
<protein>
    <recommendedName>
        <fullName evidence="10">Glycosyltransferase RgtA/B/C/D-like domain-containing protein</fullName>
    </recommendedName>
</protein>
<evidence type="ECO:0000256" key="7">
    <source>
        <dbReference type="ARBA" id="ARBA00023136"/>
    </source>
</evidence>
<feature type="transmembrane region" description="Helical" evidence="9">
    <location>
        <begin position="32"/>
        <end position="50"/>
    </location>
</feature>
<evidence type="ECO:0000313" key="12">
    <source>
        <dbReference type="Proteomes" id="UP000765338"/>
    </source>
</evidence>
<evidence type="ECO:0000313" key="11">
    <source>
        <dbReference type="EMBL" id="MBA5727211.1"/>
    </source>
</evidence>
<keyword evidence="3" id="KW-0328">Glycosyltransferase</keyword>
<feature type="transmembrane region" description="Helical" evidence="9">
    <location>
        <begin position="96"/>
        <end position="114"/>
    </location>
</feature>
<keyword evidence="7 9" id="KW-0472">Membrane</keyword>
<feature type="transmembrane region" description="Helical" evidence="9">
    <location>
        <begin position="266"/>
        <end position="291"/>
    </location>
</feature>
<evidence type="ECO:0000256" key="3">
    <source>
        <dbReference type="ARBA" id="ARBA00022676"/>
    </source>
</evidence>
<sequence>MSYGYRPSRSSGPAARGRASRSEEGGGLTSRHLLWGGLVLLMLLRLVVAVRMPLVPDEAYYWLWSRHLQWGYLDHPFMIAFWIRVGTFLWGDTPFGVRFCGLVGFGLAMMWLFLAAERFFPSGRDVGSRAVLLLGVTLMAGIGLVPATPDVPLFMFLCLALWSLSGALRAEDAGDPSWGWWVLCGVGLGLAADSKYTAVLWGVGLAGFVLFGKGGLWRRAGPWLGGIGAVIVFLPVLIWNGAHGWAGLLKQGGRTFQWHPERAGQFLVELLAGQLALLTPWVAVLCLAGLWRSRRDGGLLLWLVGPALLVFLFHTMGDRVQPNWVWVLYPALLLAGAAYSRHVRGAVVTGGVCLLLVYGQCLTNFLPLSAHLNPVARLGAGWKMMAADLSAEARRAGVSTIVTDDYALASVLAFQGMGTVVLLGQDARWAYLEGMTRKEVSAALYLKDRHYGPLSAGTWSLWRKDGKRPVRLYSLELRHDLSGWVIR</sequence>
<reference evidence="11 12" key="1">
    <citation type="submission" date="2017-10" db="EMBL/GenBank/DDBJ databases">
        <authorList>
            <person name="Jakob F."/>
        </authorList>
    </citation>
    <scope>NUCLEOTIDE SEQUENCE [LARGE SCALE GENOMIC DNA]</scope>
    <source>
        <strain evidence="11 12">TMW 2.1889</strain>
    </source>
</reference>
<dbReference type="PANTHER" id="PTHR33908">
    <property type="entry name" value="MANNOSYLTRANSFERASE YKCB-RELATED"/>
    <property type="match status" value="1"/>
</dbReference>
<feature type="transmembrane region" description="Helical" evidence="9">
    <location>
        <begin position="126"/>
        <end position="145"/>
    </location>
</feature>
<evidence type="ECO:0000256" key="1">
    <source>
        <dbReference type="ARBA" id="ARBA00004651"/>
    </source>
</evidence>
<feature type="compositionally biased region" description="Low complexity" evidence="8">
    <location>
        <begin position="1"/>
        <end position="17"/>
    </location>
</feature>
<keyword evidence="4" id="KW-0808">Transferase</keyword>
<dbReference type="InterPro" id="IPR050297">
    <property type="entry name" value="LipidA_mod_glycosyltrf_83"/>
</dbReference>
<feature type="region of interest" description="Disordered" evidence="8">
    <location>
        <begin position="1"/>
        <end position="27"/>
    </location>
</feature>
<keyword evidence="2" id="KW-1003">Cell membrane</keyword>
<feature type="transmembrane region" description="Helical" evidence="9">
    <location>
        <begin position="323"/>
        <end position="339"/>
    </location>
</feature>
<evidence type="ECO:0000256" key="6">
    <source>
        <dbReference type="ARBA" id="ARBA00022989"/>
    </source>
</evidence>
<feature type="transmembrane region" description="Helical" evidence="9">
    <location>
        <begin position="198"/>
        <end position="216"/>
    </location>
</feature>
<accession>A0ABR5ZSB7</accession>
<name>A0ABR5ZSB7_9PROT</name>
<keyword evidence="5 9" id="KW-0812">Transmembrane</keyword>
<evidence type="ECO:0000256" key="2">
    <source>
        <dbReference type="ARBA" id="ARBA00022475"/>
    </source>
</evidence>
<dbReference type="Pfam" id="PF13231">
    <property type="entry name" value="PMT_2"/>
    <property type="match status" value="1"/>
</dbReference>
<feature type="transmembrane region" description="Helical" evidence="9">
    <location>
        <begin position="346"/>
        <end position="366"/>
    </location>
</feature>
<evidence type="ECO:0000256" key="8">
    <source>
        <dbReference type="SAM" id="MobiDB-lite"/>
    </source>
</evidence>
<evidence type="ECO:0000256" key="9">
    <source>
        <dbReference type="SAM" id="Phobius"/>
    </source>
</evidence>
<dbReference type="Proteomes" id="UP000765338">
    <property type="component" value="Unassembled WGS sequence"/>
</dbReference>
<dbReference type="PANTHER" id="PTHR33908:SF11">
    <property type="entry name" value="MEMBRANE PROTEIN"/>
    <property type="match status" value="1"/>
</dbReference>
<keyword evidence="12" id="KW-1185">Reference proteome</keyword>
<feature type="transmembrane region" description="Helical" evidence="9">
    <location>
        <begin position="223"/>
        <end position="246"/>
    </location>
</feature>
<gene>
    <name evidence="11" type="ORF">CPA56_04295</name>
</gene>
<keyword evidence="6 9" id="KW-1133">Transmembrane helix</keyword>
<evidence type="ECO:0000259" key="10">
    <source>
        <dbReference type="Pfam" id="PF13231"/>
    </source>
</evidence>
<proteinExistence type="predicted"/>
<comment type="subcellular location">
    <subcellularLocation>
        <location evidence="1">Cell membrane</location>
        <topology evidence="1">Multi-pass membrane protein</topology>
    </subcellularLocation>
</comment>
<feature type="domain" description="Glycosyltransferase RgtA/B/C/D-like" evidence="10">
    <location>
        <begin position="74"/>
        <end position="239"/>
    </location>
</feature>
<dbReference type="InterPro" id="IPR038731">
    <property type="entry name" value="RgtA/B/C-like"/>
</dbReference>
<dbReference type="EMBL" id="PDLY01000002">
    <property type="protein sequence ID" value="MBA5727211.1"/>
    <property type="molecule type" value="Genomic_DNA"/>
</dbReference>
<feature type="transmembrane region" description="Helical" evidence="9">
    <location>
        <begin position="298"/>
        <end position="317"/>
    </location>
</feature>